<evidence type="ECO:0000256" key="1">
    <source>
        <dbReference type="SAM" id="SignalP"/>
    </source>
</evidence>
<comment type="caution">
    <text evidence="2">The sequence shown here is derived from an EMBL/GenBank/DDBJ whole genome shotgun (WGS) entry which is preliminary data.</text>
</comment>
<keyword evidence="1" id="KW-0732">Signal</keyword>
<organism evidence="2 3">
    <name type="scientific">Myxococcus llanfairpwllgwyngyllgogerychwyrndrobwllllantysiliogogogochensis</name>
    <dbReference type="NCBI Taxonomy" id="2590453"/>
    <lineage>
        <taxon>Bacteria</taxon>
        <taxon>Pseudomonadati</taxon>
        <taxon>Myxococcota</taxon>
        <taxon>Myxococcia</taxon>
        <taxon>Myxococcales</taxon>
        <taxon>Cystobacterineae</taxon>
        <taxon>Myxococcaceae</taxon>
        <taxon>Myxococcus</taxon>
    </lineage>
</organism>
<proteinExistence type="predicted"/>
<sequence>MRNLVAVFVTTLLLGASASLAAAPVEAGKVYSGAEGEEVAVVPLTPRSSKKFILRVQGTGSDIDGKVLPFELKDWSTNSSEQHNYTTQWRGRGYTVLYMRNSNYELYVPGRGKEIRVSFDEKRTKALKSEEVYKQHQKQQEDGTLEKLMAFDRKGEMARHDKDYGAVLQDMNKSCGTSVAANIDWSTITDDQLKELSISGYCEPSLSVLKELCDVSNVAKQTVKEKVKQVSCRLGASLEPKFDAQRLIWTTSKDASNQETFAKKFYKTNL</sequence>
<accession>A0A540WSX0</accession>
<evidence type="ECO:0000313" key="3">
    <source>
        <dbReference type="Proteomes" id="UP000315369"/>
    </source>
</evidence>
<name>A0A540WSX0_9BACT</name>
<gene>
    <name evidence="2" type="ORF">FJV41_33875</name>
</gene>
<protein>
    <recommendedName>
        <fullName evidence="4">Lipoprotein</fullName>
    </recommendedName>
</protein>
<dbReference type="OrthoDB" id="6104590at2"/>
<feature type="signal peptide" evidence="1">
    <location>
        <begin position="1"/>
        <end position="21"/>
    </location>
</feature>
<evidence type="ECO:0008006" key="4">
    <source>
        <dbReference type="Google" id="ProtNLM"/>
    </source>
</evidence>
<feature type="chain" id="PRO_5022145695" description="Lipoprotein" evidence="1">
    <location>
        <begin position="22"/>
        <end position="270"/>
    </location>
</feature>
<dbReference type="Proteomes" id="UP000315369">
    <property type="component" value="Unassembled WGS sequence"/>
</dbReference>
<dbReference type="EMBL" id="VIFM01000185">
    <property type="protein sequence ID" value="TQF11494.1"/>
    <property type="molecule type" value="Genomic_DNA"/>
</dbReference>
<reference evidence="2 3" key="1">
    <citation type="submission" date="2019-06" db="EMBL/GenBank/DDBJ databases">
        <authorList>
            <person name="Livingstone P."/>
            <person name="Whitworth D."/>
        </authorList>
    </citation>
    <scope>NUCLEOTIDE SEQUENCE [LARGE SCALE GENOMIC DNA]</scope>
    <source>
        <strain evidence="2 3">AM401</strain>
    </source>
</reference>
<evidence type="ECO:0000313" key="2">
    <source>
        <dbReference type="EMBL" id="TQF11494.1"/>
    </source>
</evidence>
<keyword evidence="3" id="KW-1185">Reference proteome</keyword>
<dbReference type="AlphaFoldDB" id="A0A540WSX0"/>